<name>A0ABZ2LVK7_9BACT</name>
<feature type="chain" id="PRO_5046291541" evidence="1">
    <location>
        <begin position="26"/>
        <end position="216"/>
    </location>
</feature>
<keyword evidence="1" id="KW-0732">Signal</keyword>
<dbReference type="RefSeq" id="WP_394824584.1">
    <property type="nucleotide sequence ID" value="NZ_CP089984.1"/>
</dbReference>
<protein>
    <submittedName>
        <fullName evidence="2">DUF4360 domain-containing protein</fullName>
    </submittedName>
</protein>
<organism evidence="2 3">
    <name type="scientific">Pendulispora albinea</name>
    <dbReference type="NCBI Taxonomy" id="2741071"/>
    <lineage>
        <taxon>Bacteria</taxon>
        <taxon>Pseudomonadati</taxon>
        <taxon>Myxococcota</taxon>
        <taxon>Myxococcia</taxon>
        <taxon>Myxococcales</taxon>
        <taxon>Sorangiineae</taxon>
        <taxon>Pendulisporaceae</taxon>
        <taxon>Pendulispora</taxon>
    </lineage>
</organism>
<evidence type="ECO:0000313" key="3">
    <source>
        <dbReference type="Proteomes" id="UP001370348"/>
    </source>
</evidence>
<dbReference type="Proteomes" id="UP001370348">
    <property type="component" value="Chromosome"/>
</dbReference>
<dbReference type="Pfam" id="PF14273">
    <property type="entry name" value="DUF4360"/>
    <property type="match status" value="1"/>
</dbReference>
<proteinExistence type="predicted"/>
<dbReference type="PANTHER" id="PTHR38847:SF1">
    <property type="entry name" value="PSEUDOURIDINE SYNTHASE RSUA_RLUA-LIKE DOMAIN-CONTAINING PROTEIN"/>
    <property type="match status" value="1"/>
</dbReference>
<sequence>MPNVISAMGAGLSLLAMLWPGDAVAASDDSVPPPDDKITISVVTVNGSGCPKGTADVDVSPDKTTFSIAYDDFTAQAGGGSDPTDMRKNCQVNLHVHIPQGFTYAIARADYVGFARLAPGARALQRASYYFTGTSPTPHRDHTFAGPFHDDWHTTDITDVAALVYKPCGEDRNLNINAELRVNAGSSDPRATSFISMDASGGRIRTTYHFSWKKCT</sequence>
<dbReference type="InterPro" id="IPR025649">
    <property type="entry name" value="DUF4360"/>
</dbReference>
<dbReference type="EMBL" id="CP089984">
    <property type="protein sequence ID" value="WXB14961.1"/>
    <property type="molecule type" value="Genomic_DNA"/>
</dbReference>
<accession>A0ABZ2LVK7</accession>
<gene>
    <name evidence="2" type="ORF">LZC94_44970</name>
</gene>
<dbReference type="PANTHER" id="PTHR38847">
    <property type="match status" value="1"/>
</dbReference>
<evidence type="ECO:0000313" key="2">
    <source>
        <dbReference type="EMBL" id="WXB14961.1"/>
    </source>
</evidence>
<evidence type="ECO:0000256" key="1">
    <source>
        <dbReference type="SAM" id="SignalP"/>
    </source>
</evidence>
<feature type="signal peptide" evidence="1">
    <location>
        <begin position="1"/>
        <end position="25"/>
    </location>
</feature>
<reference evidence="2 3" key="1">
    <citation type="submission" date="2021-12" db="EMBL/GenBank/DDBJ databases">
        <title>Discovery of the Pendulisporaceae a myxobacterial family with distinct sporulation behavior and unique specialized metabolism.</title>
        <authorList>
            <person name="Garcia R."/>
            <person name="Popoff A."/>
            <person name="Bader C.D."/>
            <person name="Loehr J."/>
            <person name="Walesch S."/>
            <person name="Walt C."/>
            <person name="Boldt J."/>
            <person name="Bunk B."/>
            <person name="Haeckl F.J.F.P.J."/>
            <person name="Gunesch A.P."/>
            <person name="Birkelbach J."/>
            <person name="Nuebel U."/>
            <person name="Pietschmann T."/>
            <person name="Bach T."/>
            <person name="Mueller R."/>
        </authorList>
    </citation>
    <scope>NUCLEOTIDE SEQUENCE [LARGE SCALE GENOMIC DNA]</scope>
    <source>
        <strain evidence="2 3">MSr11954</strain>
    </source>
</reference>
<keyword evidence="3" id="KW-1185">Reference proteome</keyword>